<dbReference type="Gramene" id="KCW89727">
    <property type="protein sequence ID" value="KCW89727"/>
    <property type="gene ID" value="EUGRSUZ_A01988"/>
</dbReference>
<dbReference type="InParanoid" id="A0A059DGM3"/>
<evidence type="ECO:0000256" key="1">
    <source>
        <dbReference type="SAM" id="Phobius"/>
    </source>
</evidence>
<gene>
    <name evidence="2" type="ORF">EUGRSUZ_A01988</name>
</gene>
<reference evidence="2" key="1">
    <citation type="submission" date="2013-07" db="EMBL/GenBank/DDBJ databases">
        <title>The genome of Eucalyptus grandis.</title>
        <authorList>
            <person name="Schmutz J."/>
            <person name="Hayes R."/>
            <person name="Myburg A."/>
            <person name="Tuskan G."/>
            <person name="Grattapaglia D."/>
            <person name="Rokhsar D.S."/>
        </authorList>
    </citation>
    <scope>NUCLEOTIDE SEQUENCE</scope>
    <source>
        <tissue evidence="2">Leaf extractions</tissue>
    </source>
</reference>
<keyword evidence="1" id="KW-0472">Membrane</keyword>
<feature type="transmembrane region" description="Helical" evidence="1">
    <location>
        <begin position="65"/>
        <end position="82"/>
    </location>
</feature>
<dbReference type="AlphaFoldDB" id="A0A059DGM3"/>
<sequence>MCCQLSPSAMLCRLQFGVLENVSANYLVLFSDLLYICTASSTGFLQAFITQIPFFLLLYYHNATIFFMSIEIFCFGYIAYFVDDHGWESKKRRARMREWEERRTLDALGWLSERLGPRCNRLGSSSTL</sequence>
<name>A0A059DGM3_EUCGR</name>
<dbReference type="EMBL" id="KK198753">
    <property type="protein sequence ID" value="KCW89727.1"/>
    <property type="molecule type" value="Genomic_DNA"/>
</dbReference>
<proteinExistence type="predicted"/>
<keyword evidence="1" id="KW-1133">Transmembrane helix</keyword>
<evidence type="ECO:0000313" key="2">
    <source>
        <dbReference type="EMBL" id="KCW89727.1"/>
    </source>
</evidence>
<keyword evidence="1" id="KW-0812">Transmembrane</keyword>
<accession>A0A059DGM3</accession>
<protein>
    <submittedName>
        <fullName evidence="2">Uncharacterized protein</fullName>
    </submittedName>
</protein>
<organism evidence="2">
    <name type="scientific">Eucalyptus grandis</name>
    <name type="common">Flooded gum</name>
    <dbReference type="NCBI Taxonomy" id="71139"/>
    <lineage>
        <taxon>Eukaryota</taxon>
        <taxon>Viridiplantae</taxon>
        <taxon>Streptophyta</taxon>
        <taxon>Embryophyta</taxon>
        <taxon>Tracheophyta</taxon>
        <taxon>Spermatophyta</taxon>
        <taxon>Magnoliopsida</taxon>
        <taxon>eudicotyledons</taxon>
        <taxon>Gunneridae</taxon>
        <taxon>Pentapetalae</taxon>
        <taxon>rosids</taxon>
        <taxon>malvids</taxon>
        <taxon>Myrtales</taxon>
        <taxon>Myrtaceae</taxon>
        <taxon>Myrtoideae</taxon>
        <taxon>Eucalypteae</taxon>
        <taxon>Eucalyptus</taxon>
    </lineage>
</organism>
<feature type="transmembrane region" description="Helical" evidence="1">
    <location>
        <begin position="33"/>
        <end position="59"/>
    </location>
</feature>